<protein>
    <submittedName>
        <fullName evidence="3">NADP-dependent oxidoreductase</fullName>
    </submittedName>
</protein>
<evidence type="ECO:0000313" key="4">
    <source>
        <dbReference type="Proteomes" id="UP000831880"/>
    </source>
</evidence>
<dbReference type="Gene3D" id="3.40.50.720">
    <property type="entry name" value="NAD(P)-binding Rossmann-like Domain"/>
    <property type="match status" value="1"/>
</dbReference>
<dbReference type="PANTHER" id="PTHR11695:SF294">
    <property type="entry name" value="RETICULON-4-INTERACTING PROTEIN 1, MITOCHONDRIAL"/>
    <property type="match status" value="1"/>
</dbReference>
<reference evidence="3 4" key="1">
    <citation type="submission" date="2022-04" db="EMBL/GenBank/DDBJ databases">
        <title>Halobacillus sp. isolated from saltern.</title>
        <authorList>
            <person name="Won M."/>
            <person name="Lee C.-M."/>
            <person name="Woen H.-Y."/>
            <person name="Kwon S.-W."/>
        </authorList>
    </citation>
    <scope>NUCLEOTIDE SEQUENCE [LARGE SCALE GENOMIC DNA]</scope>
    <source>
        <strain evidence="3 4">SSTM10-2</strain>
    </source>
</reference>
<dbReference type="InterPro" id="IPR020843">
    <property type="entry name" value="ER"/>
</dbReference>
<organism evidence="3 4">
    <name type="scientific">Halobacillus shinanisalinarum</name>
    <dbReference type="NCBI Taxonomy" id="2932258"/>
    <lineage>
        <taxon>Bacteria</taxon>
        <taxon>Bacillati</taxon>
        <taxon>Bacillota</taxon>
        <taxon>Bacilli</taxon>
        <taxon>Bacillales</taxon>
        <taxon>Bacillaceae</taxon>
        <taxon>Halobacillus</taxon>
    </lineage>
</organism>
<dbReference type="Pfam" id="PF08240">
    <property type="entry name" value="ADH_N"/>
    <property type="match status" value="1"/>
</dbReference>
<evidence type="ECO:0000256" key="1">
    <source>
        <dbReference type="ARBA" id="ARBA00023002"/>
    </source>
</evidence>
<evidence type="ECO:0000313" key="3">
    <source>
        <dbReference type="EMBL" id="UOQ91513.1"/>
    </source>
</evidence>
<dbReference type="InterPro" id="IPR002364">
    <property type="entry name" value="Quin_OxRdtase/zeta-crystal_CS"/>
</dbReference>
<dbReference type="InterPro" id="IPR013154">
    <property type="entry name" value="ADH-like_N"/>
</dbReference>
<dbReference type="SUPFAM" id="SSF50129">
    <property type="entry name" value="GroES-like"/>
    <property type="match status" value="1"/>
</dbReference>
<evidence type="ECO:0000259" key="2">
    <source>
        <dbReference type="SMART" id="SM00829"/>
    </source>
</evidence>
<name>A0ABY4GTP8_9BACI</name>
<dbReference type="PROSITE" id="PS01162">
    <property type="entry name" value="QOR_ZETA_CRYSTAL"/>
    <property type="match status" value="1"/>
</dbReference>
<dbReference type="SUPFAM" id="SSF51735">
    <property type="entry name" value="NAD(P)-binding Rossmann-fold domains"/>
    <property type="match status" value="1"/>
</dbReference>
<dbReference type="Gene3D" id="3.90.180.10">
    <property type="entry name" value="Medium-chain alcohol dehydrogenases, catalytic domain"/>
    <property type="match status" value="1"/>
</dbReference>
<keyword evidence="1" id="KW-0560">Oxidoreductase</keyword>
<sequence>MKAVIIEDYGSAEQLKYTEVDQPELKDNDVLIEVVATSVNPVDWKIREGYLKEMIPYNFPVILGLDAAGIVKEVGQNVTAFKVGDKVFSRPDITRNGTYAEYVAVDESLVAKKPVHLSFEEAASIPLVGLTSWQCLVDFANIKEGDRVLIHAGAGGVGSFAIQLAKAFGAWVATTCSTKNVDFVKSLGADKVIDYENEDFTQVLHDIDIVFDTLAGDIQTQSYDVLKEEGILVSIAGQPDQELAKAKKVKAGYVFLEPDGEQLAKIGELIEQGKIRANVGTVMKLEEIQEAHRLSETHHAKGKIVLHVG</sequence>
<proteinExistence type="predicted"/>
<dbReference type="EMBL" id="CP095074">
    <property type="protein sequence ID" value="UOQ91513.1"/>
    <property type="molecule type" value="Genomic_DNA"/>
</dbReference>
<accession>A0ABY4GTP8</accession>
<dbReference type="Proteomes" id="UP000831880">
    <property type="component" value="Chromosome"/>
</dbReference>
<dbReference type="Pfam" id="PF13602">
    <property type="entry name" value="ADH_zinc_N_2"/>
    <property type="match status" value="1"/>
</dbReference>
<keyword evidence="4" id="KW-1185">Reference proteome</keyword>
<gene>
    <name evidence="3" type="ORF">MUO14_13060</name>
</gene>
<dbReference type="InterPro" id="IPR050700">
    <property type="entry name" value="YIM1/Zinc_Alcohol_DH_Fams"/>
</dbReference>
<dbReference type="CDD" id="cd05289">
    <property type="entry name" value="MDR_like_2"/>
    <property type="match status" value="1"/>
</dbReference>
<dbReference type="RefSeq" id="WP_244751126.1">
    <property type="nucleotide sequence ID" value="NZ_CP095074.1"/>
</dbReference>
<dbReference type="PANTHER" id="PTHR11695">
    <property type="entry name" value="ALCOHOL DEHYDROGENASE RELATED"/>
    <property type="match status" value="1"/>
</dbReference>
<dbReference type="InterPro" id="IPR036291">
    <property type="entry name" value="NAD(P)-bd_dom_sf"/>
</dbReference>
<feature type="domain" description="Enoyl reductase (ER)" evidence="2">
    <location>
        <begin position="10"/>
        <end position="306"/>
    </location>
</feature>
<dbReference type="SMART" id="SM00829">
    <property type="entry name" value="PKS_ER"/>
    <property type="match status" value="1"/>
</dbReference>
<dbReference type="InterPro" id="IPR011032">
    <property type="entry name" value="GroES-like_sf"/>
</dbReference>